<reference evidence="2 3" key="1">
    <citation type="submission" date="2019-03" db="EMBL/GenBank/DDBJ databases">
        <title>Genomic Encyclopedia of Type Strains, Phase IV (KMG-IV): sequencing the most valuable type-strain genomes for metagenomic binning, comparative biology and taxonomic classification.</title>
        <authorList>
            <person name="Goeker M."/>
        </authorList>
    </citation>
    <scope>NUCLEOTIDE SEQUENCE [LARGE SCALE GENOMIC DNA]</scope>
    <source>
        <strain evidence="2 3">DSM 45775</strain>
    </source>
</reference>
<feature type="transmembrane region" description="Helical" evidence="1">
    <location>
        <begin position="12"/>
        <end position="35"/>
    </location>
</feature>
<protein>
    <recommendedName>
        <fullName evidence="4">Regulator of septum formation</fullName>
    </recommendedName>
</protein>
<dbReference type="Proteomes" id="UP000295705">
    <property type="component" value="Unassembled WGS sequence"/>
</dbReference>
<keyword evidence="1" id="KW-1133">Transmembrane helix</keyword>
<keyword evidence="3" id="KW-1185">Reference proteome</keyword>
<keyword evidence="1" id="KW-0812">Transmembrane</keyword>
<evidence type="ECO:0000313" key="3">
    <source>
        <dbReference type="Proteomes" id="UP000295705"/>
    </source>
</evidence>
<keyword evidence="1" id="KW-0472">Membrane</keyword>
<comment type="caution">
    <text evidence="2">The sequence shown here is derived from an EMBL/GenBank/DDBJ whole genome shotgun (WGS) entry which is preliminary data.</text>
</comment>
<organism evidence="2 3">
    <name type="scientific">Actinomycetospora succinea</name>
    <dbReference type="NCBI Taxonomy" id="663603"/>
    <lineage>
        <taxon>Bacteria</taxon>
        <taxon>Bacillati</taxon>
        <taxon>Actinomycetota</taxon>
        <taxon>Actinomycetes</taxon>
        <taxon>Pseudonocardiales</taxon>
        <taxon>Pseudonocardiaceae</taxon>
        <taxon>Actinomycetospora</taxon>
    </lineage>
</organism>
<evidence type="ECO:0000313" key="2">
    <source>
        <dbReference type="EMBL" id="TDQ65068.1"/>
    </source>
</evidence>
<sequence>MRTRVPAVPPRVALAAGAVGAVLVVLLAGALMGGWRPFTAEPDVLTFGPGGDLAEYTLFEGQCARGELASGGRFGADADAQCGTPHDVEVVASTAPIGEGRAVSYPGEAALADFGRAYCAMYVDSDLLVPASGGVDRDDLRMTAVVPSQAAFADPGSAGATRGGREVSCVISRGDGEPLTDRFSVI</sequence>
<dbReference type="AlphaFoldDB" id="A0A4V3DB42"/>
<evidence type="ECO:0008006" key="4">
    <source>
        <dbReference type="Google" id="ProtNLM"/>
    </source>
</evidence>
<name>A0A4V3DB42_9PSEU</name>
<gene>
    <name evidence="2" type="ORF">EV188_101317</name>
</gene>
<proteinExistence type="predicted"/>
<dbReference type="EMBL" id="SNYO01000001">
    <property type="protein sequence ID" value="TDQ65068.1"/>
    <property type="molecule type" value="Genomic_DNA"/>
</dbReference>
<dbReference type="OrthoDB" id="3687774at2"/>
<accession>A0A4V3DB42</accession>
<dbReference type="RefSeq" id="WP_133824481.1">
    <property type="nucleotide sequence ID" value="NZ_BAABHR010000046.1"/>
</dbReference>
<evidence type="ECO:0000256" key="1">
    <source>
        <dbReference type="SAM" id="Phobius"/>
    </source>
</evidence>